<dbReference type="Pfam" id="PF00787">
    <property type="entry name" value="PX"/>
    <property type="match status" value="1"/>
</dbReference>
<keyword evidence="3 5" id="KW-0175">Coiled coil</keyword>
<feature type="domain" description="PX" evidence="8">
    <location>
        <begin position="4"/>
        <end position="133"/>
    </location>
</feature>
<feature type="region of interest" description="Disordered" evidence="6">
    <location>
        <begin position="299"/>
        <end position="321"/>
    </location>
</feature>
<dbReference type="FunFam" id="1.20.5.110:FF:000058">
    <property type="entry name" value="VAM7p Vacuolar SNARE protein"/>
    <property type="match status" value="1"/>
</dbReference>
<accession>A0A0L0V373</accession>
<dbReference type="SUPFAM" id="SSF58038">
    <property type="entry name" value="SNARE fusion complex"/>
    <property type="match status" value="1"/>
</dbReference>
<dbReference type="InterPro" id="IPR036871">
    <property type="entry name" value="PX_dom_sf"/>
</dbReference>
<dbReference type="GO" id="GO:0016192">
    <property type="term" value="P:vesicle-mediated transport"/>
    <property type="evidence" value="ECO:0007669"/>
    <property type="project" value="UniProtKB-ARBA"/>
</dbReference>
<dbReference type="Proteomes" id="UP000054564">
    <property type="component" value="Unassembled WGS sequence"/>
</dbReference>
<dbReference type="AlphaFoldDB" id="A0A0L0V373"/>
<protein>
    <recommendedName>
        <fullName evidence="11">t-SNARE coiled-coil homology domain-containing protein</fullName>
    </recommendedName>
</protein>
<evidence type="ECO:0000256" key="2">
    <source>
        <dbReference type="ARBA" id="ARBA00022554"/>
    </source>
</evidence>
<feature type="coiled-coil region" evidence="5">
    <location>
        <begin position="373"/>
        <end position="400"/>
    </location>
</feature>
<keyword evidence="2" id="KW-0926">Vacuole</keyword>
<gene>
    <name evidence="9" type="ORF">PSTG_12863</name>
</gene>
<dbReference type="Gene3D" id="3.30.1520.10">
    <property type="entry name" value="Phox-like domain"/>
    <property type="match status" value="1"/>
</dbReference>
<dbReference type="GO" id="GO:0097576">
    <property type="term" value="P:vacuole fusion"/>
    <property type="evidence" value="ECO:0007669"/>
    <property type="project" value="UniProtKB-ARBA"/>
</dbReference>
<evidence type="ECO:0000259" key="8">
    <source>
        <dbReference type="PROSITE" id="PS50195"/>
    </source>
</evidence>
<dbReference type="OrthoDB" id="428895at2759"/>
<evidence type="ECO:0000256" key="3">
    <source>
        <dbReference type="ARBA" id="ARBA00023054"/>
    </source>
</evidence>
<reference evidence="10" key="1">
    <citation type="submission" date="2014-03" db="EMBL/GenBank/DDBJ databases">
        <title>The Genome Sequence of Puccinia striiformis f. sp. tritici PST-78.</title>
        <authorList>
            <consortium name="The Broad Institute Genome Sequencing Platform"/>
            <person name="Cuomo C."/>
            <person name="Hulbert S."/>
            <person name="Chen X."/>
            <person name="Walker B."/>
            <person name="Young S.K."/>
            <person name="Zeng Q."/>
            <person name="Gargeya S."/>
            <person name="Fitzgerald M."/>
            <person name="Haas B."/>
            <person name="Abouelleil A."/>
            <person name="Alvarado L."/>
            <person name="Arachchi H.M."/>
            <person name="Berlin A.M."/>
            <person name="Chapman S.B."/>
            <person name="Goldberg J."/>
            <person name="Griggs A."/>
            <person name="Gujja S."/>
            <person name="Hansen M."/>
            <person name="Howarth C."/>
            <person name="Imamovic A."/>
            <person name="Larimer J."/>
            <person name="McCowan C."/>
            <person name="Montmayeur A."/>
            <person name="Murphy C."/>
            <person name="Neiman D."/>
            <person name="Pearson M."/>
            <person name="Priest M."/>
            <person name="Roberts A."/>
            <person name="Saif S."/>
            <person name="Shea T."/>
            <person name="Sisk P."/>
            <person name="Sykes S."/>
            <person name="Wortman J."/>
            <person name="Nusbaum C."/>
            <person name="Birren B."/>
        </authorList>
    </citation>
    <scope>NUCLEOTIDE SEQUENCE [LARGE SCALE GENOMIC DNA]</scope>
    <source>
        <strain evidence="10">race PST-78</strain>
    </source>
</reference>
<organism evidence="9 10">
    <name type="scientific">Puccinia striiformis f. sp. tritici PST-78</name>
    <dbReference type="NCBI Taxonomy" id="1165861"/>
    <lineage>
        <taxon>Eukaryota</taxon>
        <taxon>Fungi</taxon>
        <taxon>Dikarya</taxon>
        <taxon>Basidiomycota</taxon>
        <taxon>Pucciniomycotina</taxon>
        <taxon>Pucciniomycetes</taxon>
        <taxon>Pucciniales</taxon>
        <taxon>Pucciniaceae</taxon>
        <taxon>Puccinia</taxon>
    </lineage>
</organism>
<dbReference type="GO" id="GO:0035091">
    <property type="term" value="F:phosphatidylinositol binding"/>
    <property type="evidence" value="ECO:0007669"/>
    <property type="project" value="InterPro"/>
</dbReference>
<evidence type="ECO:0000313" key="10">
    <source>
        <dbReference type="Proteomes" id="UP000054564"/>
    </source>
</evidence>
<dbReference type="InterPro" id="IPR000727">
    <property type="entry name" value="T_SNARE_dom"/>
</dbReference>
<evidence type="ECO:0000256" key="1">
    <source>
        <dbReference type="ARBA" id="ARBA00004116"/>
    </source>
</evidence>
<name>A0A0L0V373_9BASI</name>
<dbReference type="SMART" id="SM00397">
    <property type="entry name" value="t_SNARE"/>
    <property type="match status" value="1"/>
</dbReference>
<evidence type="ECO:0008006" key="11">
    <source>
        <dbReference type="Google" id="ProtNLM"/>
    </source>
</evidence>
<keyword evidence="10" id="KW-1185">Reference proteome</keyword>
<evidence type="ECO:0000256" key="6">
    <source>
        <dbReference type="SAM" id="MobiDB-lite"/>
    </source>
</evidence>
<evidence type="ECO:0000313" key="9">
    <source>
        <dbReference type="EMBL" id="KNE93760.1"/>
    </source>
</evidence>
<comment type="subcellular location">
    <subcellularLocation>
        <location evidence="1">Vacuole</location>
    </subcellularLocation>
</comment>
<proteinExistence type="predicted"/>
<dbReference type="EMBL" id="AJIL01000130">
    <property type="protein sequence ID" value="KNE93760.1"/>
    <property type="molecule type" value="Genomic_DNA"/>
</dbReference>
<comment type="caution">
    <text evidence="9">The sequence shown here is derived from an EMBL/GenBank/DDBJ whole genome shotgun (WGS) entry which is preliminary data.</text>
</comment>
<feature type="domain" description="T-SNARE coiled-coil homology" evidence="7">
    <location>
        <begin position="342"/>
        <end position="404"/>
    </location>
</feature>
<dbReference type="PROSITE" id="PS50192">
    <property type="entry name" value="T_SNARE"/>
    <property type="match status" value="1"/>
</dbReference>
<dbReference type="CDD" id="cd15858">
    <property type="entry name" value="SNARE_VAM7"/>
    <property type="match status" value="1"/>
</dbReference>
<dbReference type="SUPFAM" id="SSF64268">
    <property type="entry name" value="PX domain"/>
    <property type="match status" value="1"/>
</dbReference>
<dbReference type="GO" id="GO:0007034">
    <property type="term" value="P:vacuolar transport"/>
    <property type="evidence" value="ECO:0007669"/>
    <property type="project" value="UniProtKB-ARBA"/>
</dbReference>
<comment type="function">
    <text evidence="4">Essential for proper morphogenesis of the vacuole. May exist as structural reinforcement on the surface of the vacuolar membrane and be required for maintenance against rupture by osmotic pressure.</text>
</comment>
<dbReference type="InterPro" id="IPR001683">
    <property type="entry name" value="PX_dom"/>
</dbReference>
<dbReference type="SMART" id="SM00312">
    <property type="entry name" value="PX"/>
    <property type="match status" value="1"/>
</dbReference>
<dbReference type="Gene3D" id="1.20.5.110">
    <property type="match status" value="1"/>
</dbReference>
<dbReference type="PROSITE" id="PS50195">
    <property type="entry name" value="PX"/>
    <property type="match status" value="1"/>
</dbReference>
<dbReference type="GO" id="GO:0000329">
    <property type="term" value="C:fungal-type vacuole membrane"/>
    <property type="evidence" value="ECO:0007669"/>
    <property type="project" value="UniProtKB-ARBA"/>
</dbReference>
<sequence>MEVQSIAVRSYELIKPKDSSKPYVLYIIDIGTKLKSHTISRRYSQFDRLNQDLKAELGPVTCRWLPVLPPKSTGFVGYLTGSSSLVNQPAKIAERQAGLERWLKTVLIHKELKDKTSSSPALMKFLELALILKSNPSLTTKTSNNIDGTPMNPFTSQSWLAEHNEIRASVREMHDLISRRDTLLKPNQINSTSSTLAELNRINIDGKRNLEYITARLGRLTESLKQFTQPIGSNGRATLTEGEASRRMQLVSTLQDDCERLGKKILARAEIGAGIRQTNQVLSSEAASRDRAELLGIHSKTSSGRPTTRVLGAGGSRSLPVEETATTRQLDNQQLMDHQVQQVVGQTQEAKLKQLTEILCRQKHLGLLIHQELSEQNEILDDLDRDVDSATRKLKDATKKINRLT</sequence>
<dbReference type="STRING" id="1165861.A0A0L0V373"/>
<evidence type="ECO:0000256" key="5">
    <source>
        <dbReference type="SAM" id="Coils"/>
    </source>
</evidence>
<evidence type="ECO:0000259" key="7">
    <source>
        <dbReference type="PROSITE" id="PS50192"/>
    </source>
</evidence>
<evidence type="ECO:0000256" key="4">
    <source>
        <dbReference type="ARBA" id="ARBA00054927"/>
    </source>
</evidence>